<evidence type="ECO:0000259" key="3">
    <source>
        <dbReference type="Pfam" id="PF13359"/>
    </source>
</evidence>
<protein>
    <recommendedName>
        <fullName evidence="3">DDE Tnp4 domain-containing protein</fullName>
    </recommendedName>
</protein>
<dbReference type="AlphaFoldDB" id="A0A7R9HUY0"/>
<keyword evidence="2" id="KW-0479">Metal-binding</keyword>
<evidence type="ECO:0000256" key="2">
    <source>
        <dbReference type="ARBA" id="ARBA00022723"/>
    </source>
</evidence>
<accession>A0A7R9HUY0</accession>
<evidence type="ECO:0000313" key="4">
    <source>
        <dbReference type="EMBL" id="CAD7436045.1"/>
    </source>
</evidence>
<dbReference type="GO" id="GO:0046872">
    <property type="term" value="F:metal ion binding"/>
    <property type="evidence" value="ECO:0007669"/>
    <property type="project" value="UniProtKB-KW"/>
</dbReference>
<feature type="domain" description="DDE Tnp4" evidence="3">
    <location>
        <begin position="66"/>
        <end position="120"/>
    </location>
</feature>
<organism evidence="4">
    <name type="scientific">Timema monikensis</name>
    <dbReference type="NCBI Taxonomy" id="170555"/>
    <lineage>
        <taxon>Eukaryota</taxon>
        <taxon>Metazoa</taxon>
        <taxon>Ecdysozoa</taxon>
        <taxon>Arthropoda</taxon>
        <taxon>Hexapoda</taxon>
        <taxon>Insecta</taxon>
        <taxon>Pterygota</taxon>
        <taxon>Neoptera</taxon>
        <taxon>Polyneoptera</taxon>
        <taxon>Phasmatodea</taxon>
        <taxon>Timematodea</taxon>
        <taxon>Timematoidea</taxon>
        <taxon>Timematidae</taxon>
        <taxon>Timema</taxon>
    </lineage>
</organism>
<sequence length="135" mass="15393">MRWFHDVGDLLGVVGCVDGTHIPIKNPGGPNAEIYRNRQGNFSMNVQRGGRFHDATIFEAVLDSQTMAERQYNANQIRTHNCVERTIGVWKRRFRCLTNTLETTLDHTSDIITATSVLHNIARRVNDDLPEDEFP</sequence>
<dbReference type="InterPro" id="IPR027806">
    <property type="entry name" value="HARBI1_dom"/>
</dbReference>
<evidence type="ECO:0000256" key="1">
    <source>
        <dbReference type="ARBA" id="ARBA00001968"/>
    </source>
</evidence>
<comment type="cofactor">
    <cofactor evidence="1">
        <name>a divalent metal cation</name>
        <dbReference type="ChEBI" id="CHEBI:60240"/>
    </cofactor>
</comment>
<name>A0A7R9HUY0_9NEOP</name>
<dbReference type="EMBL" id="OB807439">
    <property type="protein sequence ID" value="CAD7436045.1"/>
    <property type="molecule type" value="Genomic_DNA"/>
</dbReference>
<gene>
    <name evidence="4" type="ORF">TMSB3V08_LOCUS12691</name>
</gene>
<reference evidence="4" key="1">
    <citation type="submission" date="2020-11" db="EMBL/GenBank/DDBJ databases">
        <authorList>
            <person name="Tran Van P."/>
        </authorList>
    </citation>
    <scope>NUCLEOTIDE SEQUENCE</scope>
</reference>
<proteinExistence type="predicted"/>
<dbReference type="Pfam" id="PF13359">
    <property type="entry name" value="DDE_Tnp_4"/>
    <property type="match status" value="1"/>
</dbReference>